<dbReference type="SUPFAM" id="SSF46689">
    <property type="entry name" value="Homeodomain-like"/>
    <property type="match status" value="1"/>
</dbReference>
<reference evidence="5" key="1">
    <citation type="submission" date="2021-10" db="EMBL/GenBank/DDBJ databases">
        <title>Gramella sp. ASW11-100T, isolated from marine sediment.</title>
        <authorList>
            <person name="Xia C."/>
        </authorList>
    </citation>
    <scope>NUCLEOTIDE SEQUENCE</scope>
    <source>
        <strain evidence="5">ASW11-100</strain>
    </source>
</reference>
<dbReference type="PROSITE" id="PS01124">
    <property type="entry name" value="HTH_ARAC_FAMILY_2"/>
    <property type="match status" value="1"/>
</dbReference>
<dbReference type="EMBL" id="JAJBZG010000005">
    <property type="protein sequence ID" value="MCB7481494.1"/>
    <property type="molecule type" value="Genomic_DNA"/>
</dbReference>
<dbReference type="PROSITE" id="PS00041">
    <property type="entry name" value="HTH_ARAC_FAMILY_1"/>
    <property type="match status" value="1"/>
</dbReference>
<keyword evidence="2" id="KW-0238">DNA-binding</keyword>
<dbReference type="InterPro" id="IPR018060">
    <property type="entry name" value="HTH_AraC"/>
</dbReference>
<evidence type="ECO:0000313" key="6">
    <source>
        <dbReference type="Proteomes" id="UP001139414"/>
    </source>
</evidence>
<evidence type="ECO:0000256" key="2">
    <source>
        <dbReference type="ARBA" id="ARBA00023125"/>
    </source>
</evidence>
<dbReference type="Gene3D" id="1.10.10.60">
    <property type="entry name" value="Homeodomain-like"/>
    <property type="match status" value="1"/>
</dbReference>
<organism evidence="5 6">
    <name type="scientific">Christiangramia sediminis</name>
    <dbReference type="NCBI Taxonomy" id="2881336"/>
    <lineage>
        <taxon>Bacteria</taxon>
        <taxon>Pseudomonadati</taxon>
        <taxon>Bacteroidota</taxon>
        <taxon>Flavobacteriia</taxon>
        <taxon>Flavobacteriales</taxon>
        <taxon>Flavobacteriaceae</taxon>
        <taxon>Christiangramia</taxon>
    </lineage>
</organism>
<protein>
    <submittedName>
        <fullName evidence="5">AraC family transcriptional regulator</fullName>
    </submittedName>
</protein>
<keyword evidence="6" id="KW-1185">Reference proteome</keyword>
<dbReference type="Proteomes" id="UP001139414">
    <property type="component" value="Unassembled WGS sequence"/>
</dbReference>
<dbReference type="Pfam" id="PF12833">
    <property type="entry name" value="HTH_18"/>
    <property type="match status" value="1"/>
</dbReference>
<dbReference type="PANTHER" id="PTHR43280">
    <property type="entry name" value="ARAC-FAMILY TRANSCRIPTIONAL REGULATOR"/>
    <property type="match status" value="1"/>
</dbReference>
<dbReference type="RefSeq" id="WP_229340504.1">
    <property type="nucleotide sequence ID" value="NZ_JAJBZG010000005.1"/>
</dbReference>
<keyword evidence="3" id="KW-0804">Transcription</keyword>
<evidence type="ECO:0000259" key="4">
    <source>
        <dbReference type="PROSITE" id="PS01124"/>
    </source>
</evidence>
<dbReference type="PANTHER" id="PTHR43280:SF2">
    <property type="entry name" value="HTH-TYPE TRANSCRIPTIONAL REGULATOR EXSA"/>
    <property type="match status" value="1"/>
</dbReference>
<evidence type="ECO:0000313" key="5">
    <source>
        <dbReference type="EMBL" id="MCB7481494.1"/>
    </source>
</evidence>
<proteinExistence type="predicted"/>
<accession>A0A9X1LJJ8</accession>
<sequence>MSKNHIHIKNVVCQRCIMTVEDILQDLEIPYSGVKLGEAFLDRELNSIERHQLEKRFEKVGFEIIQDRNERLINTIKSVIIEEVYSNDTSNQKLSSILTKELNFDYSHITHLFSESEGQSIQKFYSAVRIERVKELLNYDEWSIAMIADNLGYSTPAYLSTSFKKATGLTPSEYKNMQMKDRKSLDSV</sequence>
<gene>
    <name evidence="5" type="ORF">LGQ90_09505</name>
</gene>
<dbReference type="GO" id="GO:0003700">
    <property type="term" value="F:DNA-binding transcription factor activity"/>
    <property type="evidence" value="ECO:0007669"/>
    <property type="project" value="InterPro"/>
</dbReference>
<dbReference type="SMART" id="SM00342">
    <property type="entry name" value="HTH_ARAC"/>
    <property type="match status" value="1"/>
</dbReference>
<dbReference type="GO" id="GO:0043565">
    <property type="term" value="F:sequence-specific DNA binding"/>
    <property type="evidence" value="ECO:0007669"/>
    <property type="project" value="InterPro"/>
</dbReference>
<dbReference type="AlphaFoldDB" id="A0A9X1LJJ8"/>
<feature type="domain" description="HTH araC/xylS-type" evidence="4">
    <location>
        <begin position="98"/>
        <end position="177"/>
    </location>
</feature>
<comment type="caution">
    <text evidence="5">The sequence shown here is derived from an EMBL/GenBank/DDBJ whole genome shotgun (WGS) entry which is preliminary data.</text>
</comment>
<name>A0A9X1LJJ8_9FLAO</name>
<evidence type="ECO:0000256" key="3">
    <source>
        <dbReference type="ARBA" id="ARBA00023163"/>
    </source>
</evidence>
<dbReference type="InterPro" id="IPR009057">
    <property type="entry name" value="Homeodomain-like_sf"/>
</dbReference>
<evidence type="ECO:0000256" key="1">
    <source>
        <dbReference type="ARBA" id="ARBA00023015"/>
    </source>
</evidence>
<keyword evidence="1" id="KW-0805">Transcription regulation</keyword>
<dbReference type="InterPro" id="IPR018062">
    <property type="entry name" value="HTH_AraC-typ_CS"/>
</dbReference>